<dbReference type="PANTHER" id="PTHR43570:SF20">
    <property type="entry name" value="ALDEHYDE DEHYDROGENASE ALDX-RELATED"/>
    <property type="match status" value="1"/>
</dbReference>
<dbReference type="Pfam" id="PF00171">
    <property type="entry name" value="Aldedh"/>
    <property type="match status" value="1"/>
</dbReference>
<feature type="active site" evidence="5 6">
    <location>
        <position position="215"/>
    </location>
</feature>
<sequence>MTEDNTRMADLLSRQRNAFLHDGPPDLALRKARLARLRAAVLAHREAIKDAVSADFGNRSRHETDIMELSCVIQAIDYLSSHLRRFMKRERRHVHFFYRAARAYVEYQPVGVVGVMAPWNYPVSLTLVPLATALAAGNRAMLKPSELTPRTSEALRRMLAEAFEEDEVAVVLGGPEVGATFSALPFDHLLFTGSTQVGRKVMRAASDNLVPVTLELGGKSPAIVARGHVNDRTVQSLVYGKLSNAGQTCVAPDFALVHKEDLEAFIAQYTATVHRFYPDGPASRDYTTIVSDRHYDRLRGLVDDARRNGARVVEVGERPAHMPGRERTLVPTLVVNAGDETPLMQEEIFGPILPVRTYGTIDEAITYVNARPRPLALYYFGAEDRDCARLLAHTTSGNVGINNTLIHVAQDDLPFGGVGPSGMGAYHGIEGFRAMSHAKGVFVQGRWNFPGLLHAPFGRLADMAVSLTLGKAACQLRSEPPRPRAGHDGSPVSPRSHF</sequence>
<keyword evidence="3" id="KW-0520">NAD</keyword>
<accession>A0AAP5Q708</accession>
<dbReference type="InterPro" id="IPR016162">
    <property type="entry name" value="Ald_DH_N"/>
</dbReference>
<evidence type="ECO:0000256" key="1">
    <source>
        <dbReference type="ARBA" id="ARBA00009986"/>
    </source>
</evidence>
<evidence type="ECO:0000256" key="3">
    <source>
        <dbReference type="ARBA" id="ARBA00023027"/>
    </source>
</evidence>
<dbReference type="PROSITE" id="PS00070">
    <property type="entry name" value="ALDEHYDE_DEHYDR_CYS"/>
    <property type="match status" value="1"/>
</dbReference>
<dbReference type="CDD" id="cd07133">
    <property type="entry name" value="ALDH_CALDH_CalB"/>
    <property type="match status" value="1"/>
</dbReference>
<evidence type="ECO:0000313" key="11">
    <source>
        <dbReference type="Proteomes" id="UP001246473"/>
    </source>
</evidence>
<protein>
    <recommendedName>
        <fullName evidence="4">Aldehyde dehydrogenase</fullName>
    </recommendedName>
</protein>
<dbReference type="InterPro" id="IPR012394">
    <property type="entry name" value="Aldehyde_DH_NAD(P)"/>
</dbReference>
<dbReference type="GO" id="GO:0005737">
    <property type="term" value="C:cytoplasm"/>
    <property type="evidence" value="ECO:0007669"/>
    <property type="project" value="TreeGrafter"/>
</dbReference>
<reference evidence="10" key="1">
    <citation type="submission" date="2022-08" db="EMBL/GenBank/DDBJ databases">
        <authorList>
            <person name="Kim S.-J."/>
        </authorList>
    </citation>
    <scope>NUCLEOTIDE SEQUENCE</scope>
    <source>
        <strain evidence="10">KJ</strain>
    </source>
</reference>
<dbReference type="InterPro" id="IPR029510">
    <property type="entry name" value="Ald_DH_CS_GLU"/>
</dbReference>
<dbReference type="RefSeq" id="WP_106355716.1">
    <property type="nucleotide sequence ID" value="NZ_JANSLM010000004.1"/>
</dbReference>
<proteinExistence type="inferred from homology"/>
<dbReference type="InterPro" id="IPR016163">
    <property type="entry name" value="Ald_DH_C"/>
</dbReference>
<name>A0AAP5Q708_9BURK</name>
<dbReference type="AlphaFoldDB" id="A0AAP5Q708"/>
<evidence type="ECO:0000256" key="6">
    <source>
        <dbReference type="PROSITE-ProRule" id="PRU10007"/>
    </source>
</evidence>
<dbReference type="PIRSF" id="PIRSF036492">
    <property type="entry name" value="ALDH"/>
    <property type="match status" value="1"/>
</dbReference>
<dbReference type="PANTHER" id="PTHR43570">
    <property type="entry name" value="ALDEHYDE DEHYDROGENASE"/>
    <property type="match status" value="1"/>
</dbReference>
<gene>
    <name evidence="10" type="ORF">ParKJ_15170</name>
</gene>
<dbReference type="InterPro" id="IPR015590">
    <property type="entry name" value="Aldehyde_DH_dom"/>
</dbReference>
<dbReference type="Proteomes" id="UP001246473">
    <property type="component" value="Unassembled WGS sequence"/>
</dbReference>
<dbReference type="InterPro" id="IPR016161">
    <property type="entry name" value="Ald_DH/histidinol_DH"/>
</dbReference>
<keyword evidence="2 4" id="KW-0560">Oxidoreductase</keyword>
<evidence type="ECO:0000256" key="5">
    <source>
        <dbReference type="PIRSR" id="PIRSR036492-1"/>
    </source>
</evidence>
<dbReference type="EMBL" id="JANSLM010000004">
    <property type="protein sequence ID" value="MDT8838756.1"/>
    <property type="molecule type" value="Genomic_DNA"/>
</dbReference>
<dbReference type="Gene3D" id="3.40.309.10">
    <property type="entry name" value="Aldehyde Dehydrogenase, Chain A, domain 2"/>
    <property type="match status" value="1"/>
</dbReference>
<evidence type="ECO:0000313" key="10">
    <source>
        <dbReference type="EMBL" id="MDT8838756.1"/>
    </source>
</evidence>
<comment type="caution">
    <text evidence="10">The sequence shown here is derived from an EMBL/GenBank/DDBJ whole genome shotgun (WGS) entry which is preliminary data.</text>
</comment>
<organism evidence="10 11">
    <name type="scientific">Paraburkholderia fungorum</name>
    <dbReference type="NCBI Taxonomy" id="134537"/>
    <lineage>
        <taxon>Bacteria</taxon>
        <taxon>Pseudomonadati</taxon>
        <taxon>Pseudomonadota</taxon>
        <taxon>Betaproteobacteria</taxon>
        <taxon>Burkholderiales</taxon>
        <taxon>Burkholderiaceae</taxon>
        <taxon>Paraburkholderia</taxon>
    </lineage>
</organism>
<comment type="similarity">
    <text evidence="1 4 7">Belongs to the aldehyde dehydrogenase family.</text>
</comment>
<dbReference type="GO" id="GO:0004029">
    <property type="term" value="F:aldehyde dehydrogenase (NAD+) activity"/>
    <property type="evidence" value="ECO:0007669"/>
    <property type="project" value="TreeGrafter"/>
</dbReference>
<evidence type="ECO:0000256" key="4">
    <source>
        <dbReference type="PIRNR" id="PIRNR036492"/>
    </source>
</evidence>
<evidence type="ECO:0000256" key="7">
    <source>
        <dbReference type="RuleBase" id="RU003345"/>
    </source>
</evidence>
<feature type="active site" evidence="5">
    <location>
        <position position="249"/>
    </location>
</feature>
<dbReference type="Gene3D" id="3.40.605.10">
    <property type="entry name" value="Aldehyde Dehydrogenase, Chain A, domain 1"/>
    <property type="match status" value="1"/>
</dbReference>
<evidence type="ECO:0000259" key="9">
    <source>
        <dbReference type="Pfam" id="PF00171"/>
    </source>
</evidence>
<feature type="region of interest" description="Disordered" evidence="8">
    <location>
        <begin position="476"/>
        <end position="498"/>
    </location>
</feature>
<evidence type="ECO:0000256" key="2">
    <source>
        <dbReference type="ARBA" id="ARBA00023002"/>
    </source>
</evidence>
<feature type="domain" description="Aldehyde dehydrogenase" evidence="9">
    <location>
        <begin position="28"/>
        <end position="440"/>
    </location>
</feature>
<dbReference type="PROSITE" id="PS00687">
    <property type="entry name" value="ALDEHYDE_DEHYDR_GLU"/>
    <property type="match status" value="1"/>
</dbReference>
<dbReference type="SUPFAM" id="SSF53720">
    <property type="entry name" value="ALDH-like"/>
    <property type="match status" value="1"/>
</dbReference>
<evidence type="ECO:0000256" key="8">
    <source>
        <dbReference type="SAM" id="MobiDB-lite"/>
    </source>
</evidence>
<dbReference type="InterPro" id="IPR016160">
    <property type="entry name" value="Ald_DH_CS_CYS"/>
</dbReference>
<dbReference type="GO" id="GO:0006081">
    <property type="term" value="P:aldehyde metabolic process"/>
    <property type="evidence" value="ECO:0007669"/>
    <property type="project" value="InterPro"/>
</dbReference>